<dbReference type="Proteomes" id="UP001287356">
    <property type="component" value="Unassembled WGS sequence"/>
</dbReference>
<reference evidence="1" key="2">
    <citation type="submission" date="2023-06" db="EMBL/GenBank/DDBJ databases">
        <authorList>
            <consortium name="Lawrence Berkeley National Laboratory"/>
            <person name="Haridas S."/>
            <person name="Hensen N."/>
            <person name="Bonometti L."/>
            <person name="Westerberg I."/>
            <person name="Brannstrom I.O."/>
            <person name="Guillou S."/>
            <person name="Cros-Aarteil S."/>
            <person name="Calhoun S."/>
            <person name="Kuo A."/>
            <person name="Mondo S."/>
            <person name="Pangilinan J."/>
            <person name="Riley R."/>
            <person name="Labutti K."/>
            <person name="Andreopoulos B."/>
            <person name="Lipzen A."/>
            <person name="Chen C."/>
            <person name="Yanf M."/>
            <person name="Daum C."/>
            <person name="Ng V."/>
            <person name="Clum A."/>
            <person name="Steindorff A."/>
            <person name="Ohm R."/>
            <person name="Martin F."/>
            <person name="Silar P."/>
            <person name="Natvig D."/>
            <person name="Lalanne C."/>
            <person name="Gautier V."/>
            <person name="Ament-Velasquez S.L."/>
            <person name="Kruys A."/>
            <person name="Hutchinson M.I."/>
            <person name="Powell A.J."/>
            <person name="Barry K."/>
            <person name="Miller A.N."/>
            <person name="Grigoriev I.V."/>
            <person name="Debuchy R."/>
            <person name="Gladieux P."/>
            <person name="Thoren M.H."/>
            <person name="Johannesson H."/>
        </authorList>
    </citation>
    <scope>NUCLEOTIDE SEQUENCE</scope>
    <source>
        <strain evidence="1">CBS 958.72</strain>
    </source>
</reference>
<reference evidence="1" key="1">
    <citation type="journal article" date="2023" name="Mol. Phylogenet. Evol.">
        <title>Genome-scale phylogeny and comparative genomics of the fungal order Sordariales.</title>
        <authorList>
            <person name="Hensen N."/>
            <person name="Bonometti L."/>
            <person name="Westerberg I."/>
            <person name="Brannstrom I.O."/>
            <person name="Guillou S."/>
            <person name="Cros-Aarteil S."/>
            <person name="Calhoun S."/>
            <person name="Haridas S."/>
            <person name="Kuo A."/>
            <person name="Mondo S."/>
            <person name="Pangilinan J."/>
            <person name="Riley R."/>
            <person name="LaButti K."/>
            <person name="Andreopoulos B."/>
            <person name="Lipzen A."/>
            <person name="Chen C."/>
            <person name="Yan M."/>
            <person name="Daum C."/>
            <person name="Ng V."/>
            <person name="Clum A."/>
            <person name="Steindorff A."/>
            <person name="Ohm R.A."/>
            <person name="Martin F."/>
            <person name="Silar P."/>
            <person name="Natvig D.O."/>
            <person name="Lalanne C."/>
            <person name="Gautier V."/>
            <person name="Ament-Velasquez S.L."/>
            <person name="Kruys A."/>
            <person name="Hutchinson M.I."/>
            <person name="Powell A.J."/>
            <person name="Barry K."/>
            <person name="Miller A.N."/>
            <person name="Grigoriev I.V."/>
            <person name="Debuchy R."/>
            <person name="Gladieux P."/>
            <person name="Hiltunen Thoren M."/>
            <person name="Johannesson H."/>
        </authorList>
    </citation>
    <scope>NUCLEOTIDE SEQUENCE</scope>
    <source>
        <strain evidence="1">CBS 958.72</strain>
    </source>
</reference>
<evidence type="ECO:0000313" key="1">
    <source>
        <dbReference type="EMBL" id="KAK3383705.1"/>
    </source>
</evidence>
<dbReference type="EMBL" id="JAULSN010000001">
    <property type="protein sequence ID" value="KAK3383705.1"/>
    <property type="molecule type" value="Genomic_DNA"/>
</dbReference>
<gene>
    <name evidence="1" type="ORF">B0T24DRAFT_606017</name>
</gene>
<proteinExistence type="predicted"/>
<evidence type="ECO:0000313" key="2">
    <source>
        <dbReference type="Proteomes" id="UP001287356"/>
    </source>
</evidence>
<name>A0AAE0NLM7_9PEZI</name>
<dbReference type="AlphaFoldDB" id="A0AAE0NLM7"/>
<protein>
    <submittedName>
        <fullName evidence="1">Uncharacterized protein</fullName>
    </submittedName>
</protein>
<keyword evidence="2" id="KW-1185">Reference proteome</keyword>
<sequence>MVPGAIPKFLKSADPTVRDLWSERQITDFAALRSRWRDSACLALDVEGSEGQGSGITAIGLALVWDFLGKEQQQLTSGSRDLAKMVDEYGITGHKIACGTRGKTYERSAFTQKQAVAKGDVEQTLNGILDSVEAAASFPSERDETPSFVMVVWDGNSEFQALASAFPSLAARIAGWADLAQIVASVSIPFPSNSNKHDTDPVSLRDAMLSLGFGAKHLQRHWGGHLAGIDAFRTMGILLALCCSKSAAKNGNAD</sequence>
<comment type="caution">
    <text evidence="1">The sequence shown here is derived from an EMBL/GenBank/DDBJ whole genome shotgun (WGS) entry which is preliminary data.</text>
</comment>
<accession>A0AAE0NLM7</accession>
<organism evidence="1 2">
    <name type="scientific">Lasiosphaeria ovina</name>
    <dbReference type="NCBI Taxonomy" id="92902"/>
    <lineage>
        <taxon>Eukaryota</taxon>
        <taxon>Fungi</taxon>
        <taxon>Dikarya</taxon>
        <taxon>Ascomycota</taxon>
        <taxon>Pezizomycotina</taxon>
        <taxon>Sordariomycetes</taxon>
        <taxon>Sordariomycetidae</taxon>
        <taxon>Sordariales</taxon>
        <taxon>Lasiosphaeriaceae</taxon>
        <taxon>Lasiosphaeria</taxon>
    </lineage>
</organism>